<protein>
    <submittedName>
        <fullName evidence="4">Winged helix-turn-helix domain-containing protein</fullName>
    </submittedName>
</protein>
<reference evidence="4 5" key="1">
    <citation type="submission" date="2023-03" db="EMBL/GenBank/DDBJ databases">
        <title>Altererythrobacter sp. CAU 1644 isolated from sand.</title>
        <authorList>
            <person name="Kim W."/>
        </authorList>
    </citation>
    <scope>NUCLEOTIDE SEQUENCE [LARGE SCALE GENOMIC DNA]</scope>
    <source>
        <strain evidence="4 5">CAU 1644</strain>
    </source>
</reference>
<dbReference type="Gene3D" id="1.10.10.10">
    <property type="entry name" value="Winged helix-like DNA-binding domain superfamily/Winged helix DNA-binding domain"/>
    <property type="match status" value="1"/>
</dbReference>
<organism evidence="4 5">
    <name type="scientific">Altererythrobacter arenosus</name>
    <dbReference type="NCBI Taxonomy" id="3032592"/>
    <lineage>
        <taxon>Bacteria</taxon>
        <taxon>Pseudomonadati</taxon>
        <taxon>Pseudomonadota</taxon>
        <taxon>Alphaproteobacteria</taxon>
        <taxon>Sphingomonadales</taxon>
        <taxon>Erythrobacteraceae</taxon>
        <taxon>Altererythrobacter</taxon>
    </lineage>
</organism>
<evidence type="ECO:0000313" key="5">
    <source>
        <dbReference type="Proteomes" id="UP001215827"/>
    </source>
</evidence>
<dbReference type="InterPro" id="IPR016032">
    <property type="entry name" value="Sig_transdc_resp-reg_C-effctor"/>
</dbReference>
<dbReference type="InterPro" id="IPR011990">
    <property type="entry name" value="TPR-like_helical_dom_sf"/>
</dbReference>
<dbReference type="SMART" id="SM00862">
    <property type="entry name" value="Trans_reg_C"/>
    <property type="match status" value="1"/>
</dbReference>
<feature type="domain" description="OmpR/PhoB-type" evidence="3">
    <location>
        <begin position="10"/>
        <end position="107"/>
    </location>
</feature>
<dbReference type="CDD" id="cd00383">
    <property type="entry name" value="trans_reg_C"/>
    <property type="match status" value="1"/>
</dbReference>
<dbReference type="RefSeq" id="WP_278016349.1">
    <property type="nucleotide sequence ID" value="NZ_CP121106.1"/>
</dbReference>
<dbReference type="SUPFAM" id="SSF48452">
    <property type="entry name" value="TPR-like"/>
    <property type="match status" value="1"/>
</dbReference>
<dbReference type="EMBL" id="CP121106">
    <property type="protein sequence ID" value="WFL77657.1"/>
    <property type="molecule type" value="Genomic_DNA"/>
</dbReference>
<evidence type="ECO:0000256" key="2">
    <source>
        <dbReference type="PROSITE-ProRule" id="PRU01091"/>
    </source>
</evidence>
<proteinExistence type="predicted"/>
<dbReference type="Pfam" id="PF00486">
    <property type="entry name" value="Trans_reg_C"/>
    <property type="match status" value="1"/>
</dbReference>
<keyword evidence="5" id="KW-1185">Reference proteome</keyword>
<feature type="DNA-binding region" description="OmpR/PhoB-type" evidence="2">
    <location>
        <begin position="10"/>
        <end position="107"/>
    </location>
</feature>
<dbReference type="SUPFAM" id="SSF46894">
    <property type="entry name" value="C-terminal effector domain of the bipartite response regulators"/>
    <property type="match status" value="1"/>
</dbReference>
<evidence type="ECO:0000313" key="4">
    <source>
        <dbReference type="EMBL" id="WFL77657.1"/>
    </source>
</evidence>
<dbReference type="InterPro" id="IPR001867">
    <property type="entry name" value="OmpR/PhoB-type_DNA-bd"/>
</dbReference>
<keyword evidence="1 2" id="KW-0238">DNA-binding</keyword>
<dbReference type="Proteomes" id="UP001215827">
    <property type="component" value="Chromosome"/>
</dbReference>
<dbReference type="PROSITE" id="PS51755">
    <property type="entry name" value="OMPR_PHOB"/>
    <property type="match status" value="1"/>
</dbReference>
<name>A0ABY8FS45_9SPHN</name>
<dbReference type="Gene3D" id="1.25.40.10">
    <property type="entry name" value="Tetratricopeptide repeat domain"/>
    <property type="match status" value="1"/>
</dbReference>
<evidence type="ECO:0000256" key="1">
    <source>
        <dbReference type="ARBA" id="ARBA00023125"/>
    </source>
</evidence>
<gene>
    <name evidence="4" type="ORF">P7228_00920</name>
</gene>
<accession>A0ABY8FS45</accession>
<dbReference type="InterPro" id="IPR036388">
    <property type="entry name" value="WH-like_DNA-bd_sf"/>
</dbReference>
<sequence>MNESLDLARRADITIGNALVQPSLRLITGPESEATVEPRVMQVLLALHDAEGRVLSREDLLEICWPGVIVGDDAINRTIAEIRRVARDTGAVIVIETIPRVGYRLASQEDAAGKVGKSAKVRGPALPRRKLVIGGLATAAAIAGGGYGLLHYRRGTAIDELIERGRLVQASGRPDSRTQAQEIFRQAIAMDPERADAWGWLARVLGDDAAAREAALHAIEIDPREANARVVLISQRKDLHSWTEWEDELLEVLKDAPDNTAAQRSLSFFYQGMGRCKDSWSVQEQTLKLEPFNPASHNTSALKHWIFGKNGEADKIADQALRLWPRHPLLWNARMVIYAFTNRAPAGLALLDDVPNRPANLTSASIDSWRAALGAIATRSSPDIARALEVCTAQAKLAPGLAANAIMAFAYLGEVDASYQVAEGLFEGRGAVVQKSHGKGIGDLYSTAGWGRTQVIFTPAAVAFREDGRFSDFSERLGLTAYWRERGIWPDPFVRGSLRTS</sequence>
<evidence type="ECO:0000259" key="3">
    <source>
        <dbReference type="PROSITE" id="PS51755"/>
    </source>
</evidence>